<feature type="domain" description="EAL" evidence="1">
    <location>
        <begin position="1"/>
        <end position="239"/>
    </location>
</feature>
<proteinExistence type="predicted"/>
<dbReference type="GO" id="GO:0071111">
    <property type="term" value="F:cyclic-guanylate-specific phosphodiesterase activity"/>
    <property type="evidence" value="ECO:0007669"/>
    <property type="project" value="InterPro"/>
</dbReference>
<dbReference type="InterPro" id="IPR035919">
    <property type="entry name" value="EAL_sf"/>
</dbReference>
<dbReference type="Gene3D" id="3.20.20.450">
    <property type="entry name" value="EAL domain"/>
    <property type="match status" value="1"/>
</dbReference>
<evidence type="ECO:0000313" key="2">
    <source>
        <dbReference type="EMBL" id="MDC3415982.1"/>
    </source>
</evidence>
<dbReference type="PROSITE" id="PS50883">
    <property type="entry name" value="EAL"/>
    <property type="match status" value="1"/>
</dbReference>
<dbReference type="CDD" id="cd01948">
    <property type="entry name" value="EAL"/>
    <property type="match status" value="1"/>
</dbReference>
<dbReference type="SMART" id="SM00052">
    <property type="entry name" value="EAL"/>
    <property type="match status" value="1"/>
</dbReference>
<dbReference type="SUPFAM" id="SSF141868">
    <property type="entry name" value="EAL domain-like"/>
    <property type="match status" value="1"/>
</dbReference>
<accession>A0A9X3WAV6</accession>
<dbReference type="PANTHER" id="PTHR33121">
    <property type="entry name" value="CYCLIC DI-GMP PHOSPHODIESTERASE PDEF"/>
    <property type="match status" value="1"/>
</dbReference>
<protein>
    <submittedName>
        <fullName evidence="2">EAL domain-containing protein</fullName>
    </submittedName>
</protein>
<comment type="caution">
    <text evidence="2">The sequence shown here is derived from an EMBL/GenBank/DDBJ whole genome shotgun (WGS) entry which is preliminary data.</text>
</comment>
<keyword evidence="3" id="KW-1185">Reference proteome</keyword>
<organism evidence="2 3">
    <name type="scientific">Aquibacillus salsiterrae</name>
    <dbReference type="NCBI Taxonomy" id="2950439"/>
    <lineage>
        <taxon>Bacteria</taxon>
        <taxon>Bacillati</taxon>
        <taxon>Bacillota</taxon>
        <taxon>Bacilli</taxon>
        <taxon>Bacillales</taxon>
        <taxon>Bacillaceae</taxon>
        <taxon>Aquibacillus</taxon>
    </lineage>
</organism>
<sequence>MSISGLIGQEDFFHYFQPIYVLETNQPLGFEALFRTSHYSNPEFIFNTARKLNRLYELDSRSIHKAVSAYQRAGFLKEEQQNLFVNIFPSTILNPRFSSFLNKIIAEFKLTSQQIILEISEAEYIPDLLAFKKQVDAIKAKGFQIALDDIGHGYFTFESIIELHPNFIKLDRYLSGGLHVSKQKQTVVSNFVSYCHDNEIALVLEGLEDEREVDTAKSLGINLAQGYYLGKPEQLKWTV</sequence>
<dbReference type="PANTHER" id="PTHR33121:SF76">
    <property type="entry name" value="SIGNALING PROTEIN"/>
    <property type="match status" value="1"/>
</dbReference>
<gene>
    <name evidence="2" type="ORF">NC799_03535</name>
</gene>
<name>A0A9X3WAV6_9BACI</name>
<dbReference type="Proteomes" id="UP001145069">
    <property type="component" value="Unassembled WGS sequence"/>
</dbReference>
<dbReference type="Pfam" id="PF00563">
    <property type="entry name" value="EAL"/>
    <property type="match status" value="1"/>
</dbReference>
<dbReference type="RefSeq" id="WP_272444962.1">
    <property type="nucleotide sequence ID" value="NZ_JAMQKC010000002.1"/>
</dbReference>
<dbReference type="InterPro" id="IPR001633">
    <property type="entry name" value="EAL_dom"/>
</dbReference>
<reference evidence="2" key="1">
    <citation type="submission" date="2022-06" db="EMBL/GenBank/DDBJ databases">
        <title>Aquibacillus sp. a new bacterium isolated from soil saline samples.</title>
        <authorList>
            <person name="Galisteo C."/>
            <person name="De La Haba R."/>
            <person name="Sanchez-Porro C."/>
            <person name="Ventosa A."/>
        </authorList>
    </citation>
    <scope>NUCLEOTIDE SEQUENCE</scope>
    <source>
        <strain evidence="2">3ASR75-54</strain>
    </source>
</reference>
<dbReference type="InterPro" id="IPR050706">
    <property type="entry name" value="Cyclic-di-GMP_PDE-like"/>
</dbReference>
<dbReference type="AlphaFoldDB" id="A0A9X3WAV6"/>
<evidence type="ECO:0000313" key="3">
    <source>
        <dbReference type="Proteomes" id="UP001145069"/>
    </source>
</evidence>
<dbReference type="EMBL" id="JAMQKC010000002">
    <property type="protein sequence ID" value="MDC3415982.1"/>
    <property type="molecule type" value="Genomic_DNA"/>
</dbReference>
<evidence type="ECO:0000259" key="1">
    <source>
        <dbReference type="PROSITE" id="PS50883"/>
    </source>
</evidence>